<protein>
    <submittedName>
        <fullName evidence="1">Tetratricopeptide repeat protein GNN</fullName>
    </submittedName>
</protein>
<accession>L5KF53</accession>
<gene>
    <name evidence="1" type="ORF">PAL_GLEAN10015471</name>
</gene>
<organism evidence="1 2">
    <name type="scientific">Pteropus alecto</name>
    <name type="common">Black flying fox</name>
    <dbReference type="NCBI Taxonomy" id="9402"/>
    <lineage>
        <taxon>Eukaryota</taxon>
        <taxon>Metazoa</taxon>
        <taxon>Chordata</taxon>
        <taxon>Craniata</taxon>
        <taxon>Vertebrata</taxon>
        <taxon>Euteleostomi</taxon>
        <taxon>Mammalia</taxon>
        <taxon>Eutheria</taxon>
        <taxon>Laurasiatheria</taxon>
        <taxon>Chiroptera</taxon>
        <taxon>Yinpterochiroptera</taxon>
        <taxon>Pteropodoidea</taxon>
        <taxon>Pteropodidae</taxon>
        <taxon>Pteropodinae</taxon>
        <taxon>Pteropus</taxon>
    </lineage>
</organism>
<evidence type="ECO:0000313" key="1">
    <source>
        <dbReference type="EMBL" id="ELK10319.1"/>
    </source>
</evidence>
<dbReference type="Proteomes" id="UP000010552">
    <property type="component" value="Unassembled WGS sequence"/>
</dbReference>
<proteinExistence type="predicted"/>
<name>L5KF53_PTEAL</name>
<keyword evidence="2" id="KW-1185">Reference proteome</keyword>
<sequence length="147" mass="16796">EQSEMSQKTNETVDRYARFVSKPQKHIQPYVCSTSLQELWELILKCWTEVYGWTFKQKKANSGTVASGEGVIAPVRESSPHTFPNPMHHKKTLPLSQSVTEMLLKVQTAIGELYLEIGVTQQGFQHLKKAWMNLIDFSPSDLKDTRT</sequence>
<dbReference type="InParanoid" id="L5KF53"/>
<dbReference type="AlphaFoldDB" id="L5KF53"/>
<dbReference type="EMBL" id="KB030754">
    <property type="protein sequence ID" value="ELK10319.1"/>
    <property type="molecule type" value="Genomic_DNA"/>
</dbReference>
<feature type="non-terminal residue" evidence="1">
    <location>
        <position position="1"/>
    </location>
</feature>
<evidence type="ECO:0000313" key="2">
    <source>
        <dbReference type="Proteomes" id="UP000010552"/>
    </source>
</evidence>
<reference evidence="2" key="1">
    <citation type="journal article" date="2013" name="Science">
        <title>Comparative analysis of bat genomes provides insight into the evolution of flight and immunity.</title>
        <authorList>
            <person name="Zhang G."/>
            <person name="Cowled C."/>
            <person name="Shi Z."/>
            <person name="Huang Z."/>
            <person name="Bishop-Lilly K.A."/>
            <person name="Fang X."/>
            <person name="Wynne J.W."/>
            <person name="Xiong Z."/>
            <person name="Baker M.L."/>
            <person name="Zhao W."/>
            <person name="Tachedjian M."/>
            <person name="Zhu Y."/>
            <person name="Zhou P."/>
            <person name="Jiang X."/>
            <person name="Ng J."/>
            <person name="Yang L."/>
            <person name="Wu L."/>
            <person name="Xiao J."/>
            <person name="Feng Y."/>
            <person name="Chen Y."/>
            <person name="Sun X."/>
            <person name="Zhang Y."/>
            <person name="Marsh G.A."/>
            <person name="Crameri G."/>
            <person name="Broder C.C."/>
            <person name="Frey K.G."/>
            <person name="Wang L.F."/>
            <person name="Wang J."/>
        </authorList>
    </citation>
    <scope>NUCLEOTIDE SEQUENCE [LARGE SCALE GENOMIC DNA]</scope>
</reference>